<dbReference type="Proteomes" id="UP000032946">
    <property type="component" value="Chromosome"/>
</dbReference>
<evidence type="ECO:0000313" key="1">
    <source>
        <dbReference type="EMBL" id="CDM93274.1"/>
    </source>
</evidence>
<reference evidence="1 2" key="1">
    <citation type="submission" date="2014-02" db="EMBL/GenBank/DDBJ databases">
        <authorList>
            <person name="Genoscope - CEA"/>
        </authorList>
    </citation>
    <scope>NUCLEOTIDE SEQUENCE [LARGE SCALE GENOMIC DNA]</scope>
    <source>
        <strain evidence="1 2">PCC 8005</strain>
    </source>
</reference>
<dbReference type="RefSeq" id="WP_006669095.1">
    <property type="nucleotide sequence ID" value="NZ_FO818640.1"/>
</dbReference>
<organism evidence="1 2">
    <name type="scientific">Limnospira indica PCC 8005</name>
    <dbReference type="NCBI Taxonomy" id="376219"/>
    <lineage>
        <taxon>Bacteria</taxon>
        <taxon>Bacillati</taxon>
        <taxon>Cyanobacteriota</taxon>
        <taxon>Cyanophyceae</taxon>
        <taxon>Oscillatoriophycideae</taxon>
        <taxon>Oscillatoriales</taxon>
        <taxon>Sirenicapillariaceae</taxon>
        <taxon>Limnospira</taxon>
    </lineage>
</organism>
<gene>
    <name evidence="1" type="ORF">ARTHRO_10947</name>
</gene>
<evidence type="ECO:0000313" key="2">
    <source>
        <dbReference type="Proteomes" id="UP000032946"/>
    </source>
</evidence>
<proteinExistence type="predicted"/>
<sequence length="50" mass="5814">MAEKDGRVILLATAIRQLEPYWQPTKKIKTDVIREQEQTPCYKIGQRGLV</sequence>
<name>A0A9P1KBY5_9CYAN</name>
<keyword evidence="2" id="KW-1185">Reference proteome</keyword>
<accession>A0A9P1KBY5</accession>
<dbReference type="EMBL" id="FO818640">
    <property type="protein sequence ID" value="CDM93274.1"/>
    <property type="molecule type" value="Genomic_DNA"/>
</dbReference>
<dbReference type="AlphaFoldDB" id="A0A9P1KBY5"/>
<protein>
    <submittedName>
        <fullName evidence="1">Uncharacterized protein</fullName>
    </submittedName>
</protein>